<feature type="region of interest" description="Disordered" evidence="10">
    <location>
        <begin position="168"/>
        <end position="189"/>
    </location>
</feature>
<comment type="similarity">
    <text evidence="8 9">Belongs to the TRAP transporter small permease family.</text>
</comment>
<sequence length="189" mass="20500">MRYLAAIGGAIDRLNALVGRASVWLLLAAVLLSAGNAIVRKLFAMSSNAMLEAQWYLIGTMVMLAAPWVLQQNAHVRIEILSARMNRKTRTAIELLGHVLMLLPFAGIMLWLSFPYFARSFRQGEQSLNAGGLAVWPMRGIVVLGFGLLTLQALAAIVRVIREGAPENGDARTVTENGTTDQTHSKGSA</sequence>
<feature type="domain" description="Tripartite ATP-independent periplasmic transporters DctQ component" evidence="11">
    <location>
        <begin position="31"/>
        <end position="162"/>
    </location>
</feature>
<comment type="function">
    <text evidence="9">Part of the tripartite ATP-independent periplasmic (TRAP) transport system.</text>
</comment>
<dbReference type="InterPro" id="IPR055348">
    <property type="entry name" value="DctQ"/>
</dbReference>
<evidence type="ECO:0000256" key="10">
    <source>
        <dbReference type="SAM" id="MobiDB-lite"/>
    </source>
</evidence>
<protein>
    <recommendedName>
        <fullName evidence="9">TRAP transporter small permease protein</fullName>
    </recommendedName>
</protein>
<evidence type="ECO:0000256" key="2">
    <source>
        <dbReference type="ARBA" id="ARBA00022448"/>
    </source>
</evidence>
<keyword evidence="13" id="KW-1185">Reference proteome</keyword>
<dbReference type="EMBL" id="FODS01000051">
    <property type="protein sequence ID" value="SEP24470.1"/>
    <property type="molecule type" value="Genomic_DNA"/>
</dbReference>
<reference evidence="12 13" key="1">
    <citation type="submission" date="2016-10" db="EMBL/GenBank/DDBJ databases">
        <authorList>
            <person name="de Groot N.N."/>
        </authorList>
    </citation>
    <scope>NUCLEOTIDE SEQUENCE [LARGE SCALE GENOMIC DNA]</scope>
    <source>
        <strain evidence="12 13">DSM 27842</strain>
    </source>
</reference>
<comment type="subunit">
    <text evidence="9">The complex comprises the extracytoplasmic solute receptor protein and the two transmembrane proteins.</text>
</comment>
<keyword evidence="3" id="KW-1003">Cell membrane</keyword>
<dbReference type="GO" id="GO:0022857">
    <property type="term" value="F:transmembrane transporter activity"/>
    <property type="evidence" value="ECO:0007669"/>
    <property type="project" value="UniProtKB-UniRule"/>
</dbReference>
<dbReference type="AlphaFoldDB" id="A0A1H8W9Z8"/>
<dbReference type="OrthoDB" id="9794346at2"/>
<keyword evidence="5 9" id="KW-0812">Transmembrane</keyword>
<dbReference type="PANTHER" id="PTHR35011">
    <property type="entry name" value="2,3-DIKETO-L-GULONATE TRAP TRANSPORTER SMALL PERMEASE PROTEIN YIAM"/>
    <property type="match status" value="1"/>
</dbReference>
<keyword evidence="4 9" id="KW-0997">Cell inner membrane</keyword>
<dbReference type="PANTHER" id="PTHR35011:SF4">
    <property type="entry name" value="SLL1102 PROTEIN"/>
    <property type="match status" value="1"/>
</dbReference>
<comment type="subcellular location">
    <subcellularLocation>
        <location evidence="1 9">Cell inner membrane</location>
        <topology evidence="1 9">Multi-pass membrane protein</topology>
    </subcellularLocation>
</comment>
<feature type="transmembrane region" description="Helical" evidence="9">
    <location>
        <begin position="91"/>
        <end position="114"/>
    </location>
</feature>
<evidence type="ECO:0000256" key="6">
    <source>
        <dbReference type="ARBA" id="ARBA00022989"/>
    </source>
</evidence>
<feature type="compositionally biased region" description="Polar residues" evidence="10">
    <location>
        <begin position="174"/>
        <end position="189"/>
    </location>
</feature>
<dbReference type="RefSeq" id="WP_093120759.1">
    <property type="nucleotide sequence ID" value="NZ_FODS01000051.1"/>
</dbReference>
<keyword evidence="6 9" id="KW-1133">Transmembrane helix</keyword>
<evidence type="ECO:0000313" key="13">
    <source>
        <dbReference type="Proteomes" id="UP000198893"/>
    </source>
</evidence>
<evidence type="ECO:0000256" key="8">
    <source>
        <dbReference type="ARBA" id="ARBA00038436"/>
    </source>
</evidence>
<feature type="transmembrane region" description="Helical" evidence="9">
    <location>
        <begin position="134"/>
        <end position="158"/>
    </location>
</feature>
<evidence type="ECO:0000256" key="7">
    <source>
        <dbReference type="ARBA" id="ARBA00023136"/>
    </source>
</evidence>
<dbReference type="Pfam" id="PF04290">
    <property type="entry name" value="DctQ"/>
    <property type="match status" value="1"/>
</dbReference>
<evidence type="ECO:0000256" key="1">
    <source>
        <dbReference type="ARBA" id="ARBA00004429"/>
    </source>
</evidence>
<evidence type="ECO:0000256" key="3">
    <source>
        <dbReference type="ARBA" id="ARBA00022475"/>
    </source>
</evidence>
<evidence type="ECO:0000313" key="12">
    <source>
        <dbReference type="EMBL" id="SEP24470.1"/>
    </source>
</evidence>
<organism evidence="12 13">
    <name type="scientific">Salinihabitans flavidus</name>
    <dbReference type="NCBI Taxonomy" id="569882"/>
    <lineage>
        <taxon>Bacteria</taxon>
        <taxon>Pseudomonadati</taxon>
        <taxon>Pseudomonadota</taxon>
        <taxon>Alphaproteobacteria</taxon>
        <taxon>Rhodobacterales</taxon>
        <taxon>Roseobacteraceae</taxon>
        <taxon>Salinihabitans</taxon>
    </lineage>
</organism>
<proteinExistence type="inferred from homology"/>
<dbReference type="STRING" id="569882.SAMN04490248_1515"/>
<evidence type="ECO:0000256" key="5">
    <source>
        <dbReference type="ARBA" id="ARBA00022692"/>
    </source>
</evidence>
<evidence type="ECO:0000256" key="9">
    <source>
        <dbReference type="RuleBase" id="RU369079"/>
    </source>
</evidence>
<evidence type="ECO:0000256" key="4">
    <source>
        <dbReference type="ARBA" id="ARBA00022519"/>
    </source>
</evidence>
<dbReference type="InterPro" id="IPR007387">
    <property type="entry name" value="TRAP_DctQ"/>
</dbReference>
<evidence type="ECO:0000259" key="11">
    <source>
        <dbReference type="Pfam" id="PF04290"/>
    </source>
</evidence>
<feature type="transmembrane region" description="Helical" evidence="9">
    <location>
        <begin position="53"/>
        <end position="70"/>
    </location>
</feature>
<gene>
    <name evidence="12" type="ORF">SAMN04490248_1515</name>
</gene>
<keyword evidence="7 9" id="KW-0472">Membrane</keyword>
<dbReference type="Proteomes" id="UP000198893">
    <property type="component" value="Unassembled WGS sequence"/>
</dbReference>
<name>A0A1H8W9Z8_9RHOB</name>
<comment type="caution">
    <text evidence="9">Lacks conserved residue(s) required for the propagation of feature annotation.</text>
</comment>
<dbReference type="GO" id="GO:0005886">
    <property type="term" value="C:plasma membrane"/>
    <property type="evidence" value="ECO:0007669"/>
    <property type="project" value="UniProtKB-SubCell"/>
</dbReference>
<accession>A0A1H8W9Z8</accession>
<keyword evidence="2 9" id="KW-0813">Transport</keyword>